<protein>
    <recommendedName>
        <fullName evidence="1">DUF4346 domain-containing protein</fullName>
    </recommendedName>
</protein>
<proteinExistence type="predicted"/>
<reference evidence="2 4" key="1">
    <citation type="submission" date="2015-06" db="EMBL/GenBank/DDBJ databases">
        <title>Draft genome assembly of filamentous brackish cyanobacterium Limnoraphis robusta strain CS-951.</title>
        <authorList>
            <person name="Willis A."/>
            <person name="Parks M."/>
            <person name="Burford M.A."/>
        </authorList>
    </citation>
    <scope>NUCLEOTIDE SEQUENCE [LARGE SCALE GENOMIC DNA]</scope>
    <source>
        <strain evidence="2 4">CS-951</strain>
    </source>
</reference>
<name>A0A0F5Y738_9CYAN</name>
<gene>
    <name evidence="2" type="ORF">WN50_30680</name>
    <name evidence="3" type="ORF">WN50_39740</name>
</gene>
<dbReference type="PATRIC" id="fig|1637645.4.peg.6932"/>
<evidence type="ECO:0000313" key="4">
    <source>
        <dbReference type="Proteomes" id="UP000033607"/>
    </source>
</evidence>
<dbReference type="InterPro" id="IPR017260">
    <property type="entry name" value="UCP037673"/>
</dbReference>
<evidence type="ECO:0000313" key="3">
    <source>
        <dbReference type="EMBL" id="KMW69885.1"/>
    </source>
</evidence>
<dbReference type="Pfam" id="PF14251">
    <property type="entry name" value="PterinBD-DUF4346"/>
    <property type="match status" value="1"/>
</dbReference>
<dbReference type="AlphaFoldDB" id="A0A0F5Y738"/>
<dbReference type="OrthoDB" id="485863at2"/>
<dbReference type="PIRSF" id="PIRSF037673">
    <property type="entry name" value="UCP037673"/>
    <property type="match status" value="1"/>
</dbReference>
<comment type="caution">
    <text evidence="2">The sequence shown here is derived from an EMBL/GenBank/DDBJ whole genome shotgun (WGS) entry which is preliminary data.</text>
</comment>
<organism evidence="2 4">
    <name type="scientific">Limnoraphis robusta CS-951</name>
    <dbReference type="NCBI Taxonomy" id="1637645"/>
    <lineage>
        <taxon>Bacteria</taxon>
        <taxon>Bacillati</taxon>
        <taxon>Cyanobacteriota</taxon>
        <taxon>Cyanophyceae</taxon>
        <taxon>Oscillatoriophycideae</taxon>
        <taxon>Oscillatoriales</taxon>
        <taxon>Sirenicapillariaceae</taxon>
        <taxon>Limnoraphis</taxon>
    </lineage>
</organism>
<dbReference type="Proteomes" id="UP000033607">
    <property type="component" value="Unassembled WGS sequence"/>
</dbReference>
<evidence type="ECO:0000259" key="1">
    <source>
        <dbReference type="Pfam" id="PF14251"/>
    </source>
</evidence>
<dbReference type="RefSeq" id="WP_046282422.1">
    <property type="nucleotide sequence ID" value="NZ_LATL02000354.1"/>
</dbReference>
<dbReference type="EMBL" id="LATL02000354">
    <property type="protein sequence ID" value="KKD34467.1"/>
    <property type="molecule type" value="Genomic_DNA"/>
</dbReference>
<accession>A0A0F5Y738</accession>
<dbReference type="EMBL" id="LATL02000354">
    <property type="protein sequence ID" value="KMW69885.1"/>
    <property type="molecule type" value="Genomic_DNA"/>
</dbReference>
<sequence>MSIQSSSKILTAEDIKAIDDQLSQRFIHLDPAGYFIIYVDREAGLICAEHYTNNINDQGLAVDPETGEPFPCTGSLKRQPSAVFQGRTAKELGVKITEEINPCPLSCLDHALYLGREFMKAEIALLSGQEYIQD</sequence>
<evidence type="ECO:0000313" key="2">
    <source>
        <dbReference type="EMBL" id="KKD34467.1"/>
    </source>
</evidence>
<feature type="domain" description="DUF4346" evidence="1">
    <location>
        <begin position="29"/>
        <end position="134"/>
    </location>
</feature>
<dbReference type="InterPro" id="IPR025595">
    <property type="entry name" value="PterinBD-DUF4346"/>
</dbReference>